<dbReference type="GO" id="GO:0005737">
    <property type="term" value="C:cytoplasm"/>
    <property type="evidence" value="ECO:0007669"/>
    <property type="project" value="TreeGrafter"/>
</dbReference>
<evidence type="ECO:0000256" key="4">
    <source>
        <dbReference type="ARBA" id="ARBA00050387"/>
    </source>
</evidence>
<sequence length="520" mass="56044">MLRNSISNIAKANYRRRLYSTYDSSSKILSSLRNPDLIRTQGYINGQWVDSSDNSTFEVNNPALRPCADAKIADVSSMTTEDYERAINSAHDAFSDFKKTTGRYRSDLLMNLYRLMQENQDDLAKIIVLENGKPYADAFGEVAYASSFFQWFAEEAPRIYGDIIPSALAGTKILALKQPIGVCGILTPWNFPAAMITRKLGAAAASGCTTIIKPASETPLSALALAYLSEQAGFPKGSVNVLPSSDAAGVGKLMCENPIVKKVSFTGSTNVGKLLMSQSSSTLKKLSMELGGNAPFIVFNDADIDKAVDGAIASKFRSSGQTCVCANRLFVHESIYDEFVSKLTKKLSETVKLGNGLADGVTHGPLIHGKSMDKVRSHIEDATSKGAKILLGGNKREDLGANFHDLTVLGDVTREMDIFNEETFGPVAPLIKFKSDEEVLNLANDTDVGLAGYFYSTNINRIFNVAEELQVGMIGANTGAISESALPFGGVKESGFGREGSKYGVNDYTIIKSVVLGGLN</sequence>
<keyword evidence="3 7" id="KW-0560">Oxidoreductase</keyword>
<dbReference type="InterPro" id="IPR016163">
    <property type="entry name" value="Ald_DH_C"/>
</dbReference>
<dbReference type="GO" id="GO:0036243">
    <property type="term" value="F:succinate-semialdehyde dehydrogenase (NADP+) activity"/>
    <property type="evidence" value="ECO:0007669"/>
    <property type="project" value="RHEA"/>
</dbReference>
<dbReference type="PROSITE" id="PS00070">
    <property type="entry name" value="ALDEHYDE_DEHYDR_CYS"/>
    <property type="match status" value="1"/>
</dbReference>
<dbReference type="Proteomes" id="UP000054251">
    <property type="component" value="Unassembled WGS sequence"/>
</dbReference>
<dbReference type="InterPro" id="IPR015590">
    <property type="entry name" value="Aldehyde_DH_dom"/>
</dbReference>
<dbReference type="InterPro" id="IPR016162">
    <property type="entry name" value="Ald_DH_N"/>
</dbReference>
<comment type="catalytic activity">
    <reaction evidence="4 8">
        <text>succinate semialdehyde + NADP(+) + H2O = succinate + NADPH + 2 H(+)</text>
        <dbReference type="Rhea" id="RHEA:13213"/>
        <dbReference type="ChEBI" id="CHEBI:15377"/>
        <dbReference type="ChEBI" id="CHEBI:15378"/>
        <dbReference type="ChEBI" id="CHEBI:30031"/>
        <dbReference type="ChEBI" id="CHEBI:57706"/>
        <dbReference type="ChEBI" id="CHEBI:57783"/>
        <dbReference type="ChEBI" id="CHEBI:58349"/>
        <dbReference type="EC" id="1.2.1.16"/>
    </reaction>
</comment>
<dbReference type="Pfam" id="PF00171">
    <property type="entry name" value="Aldedh"/>
    <property type="match status" value="1"/>
</dbReference>
<dbReference type="GeneID" id="26837392"/>
<protein>
    <recommendedName>
        <fullName evidence="8">Succinate-semialdehyde dehydrogenase</fullName>
        <ecNumber evidence="8">1.2.1.16</ecNumber>
    </recommendedName>
</protein>
<dbReference type="RefSeq" id="XP_015470030.1">
    <property type="nucleotide sequence ID" value="XM_015609213.1"/>
</dbReference>
<feature type="domain" description="Aldehyde dehydrogenase" evidence="9">
    <location>
        <begin position="48"/>
        <end position="514"/>
    </location>
</feature>
<comment type="pathway">
    <text evidence="1 8">Amino-acid degradation; 4-aminobutanoate degradation.</text>
</comment>
<dbReference type="NCBIfam" id="TIGR01780">
    <property type="entry name" value="SSADH"/>
    <property type="match status" value="1"/>
</dbReference>
<dbReference type="InterPro" id="IPR016161">
    <property type="entry name" value="Ald_DH/histidinol_DH"/>
</dbReference>
<accession>A0A0V1Q613</accession>
<dbReference type="GO" id="GO:0004777">
    <property type="term" value="F:succinate-semialdehyde dehydrogenase (NAD+) activity"/>
    <property type="evidence" value="ECO:0007669"/>
    <property type="project" value="UniProtKB-UniRule"/>
</dbReference>
<dbReference type="AlphaFoldDB" id="A0A0V1Q613"/>
<evidence type="ECO:0000313" key="11">
    <source>
        <dbReference type="Proteomes" id="UP000054251"/>
    </source>
</evidence>
<evidence type="ECO:0000256" key="1">
    <source>
        <dbReference type="ARBA" id="ARBA00005176"/>
    </source>
</evidence>
<evidence type="ECO:0000256" key="6">
    <source>
        <dbReference type="PROSITE-ProRule" id="PRU10007"/>
    </source>
</evidence>
<dbReference type="InterPro" id="IPR029510">
    <property type="entry name" value="Ald_DH_CS_GLU"/>
</dbReference>
<comment type="caution">
    <text evidence="10">The sequence shown here is derived from an EMBL/GenBank/DDBJ whole genome shotgun (WGS) entry which is preliminary data.</text>
</comment>
<name>A0A0V1Q613_9ASCO</name>
<evidence type="ECO:0000256" key="3">
    <source>
        <dbReference type="ARBA" id="ARBA00023002"/>
    </source>
</evidence>
<evidence type="ECO:0000256" key="8">
    <source>
        <dbReference type="RuleBase" id="RU365091"/>
    </source>
</evidence>
<organism evidence="10 11">
    <name type="scientific">Debaryomyces fabryi</name>
    <dbReference type="NCBI Taxonomy" id="58627"/>
    <lineage>
        <taxon>Eukaryota</taxon>
        <taxon>Fungi</taxon>
        <taxon>Dikarya</taxon>
        <taxon>Ascomycota</taxon>
        <taxon>Saccharomycotina</taxon>
        <taxon>Pichiomycetes</taxon>
        <taxon>Debaryomycetaceae</taxon>
        <taxon>Debaryomyces</taxon>
    </lineage>
</organism>
<dbReference type="Gene3D" id="3.40.605.10">
    <property type="entry name" value="Aldehyde Dehydrogenase, Chain A, domain 1"/>
    <property type="match status" value="1"/>
</dbReference>
<keyword evidence="11" id="KW-1185">Reference proteome</keyword>
<feature type="active site" evidence="6">
    <location>
        <position position="289"/>
    </location>
</feature>
<evidence type="ECO:0000259" key="9">
    <source>
        <dbReference type="Pfam" id="PF00171"/>
    </source>
</evidence>
<dbReference type="FunFam" id="3.40.309.10:FF:000004">
    <property type="entry name" value="Succinate-semialdehyde dehydrogenase I"/>
    <property type="match status" value="1"/>
</dbReference>
<dbReference type="InterPro" id="IPR050740">
    <property type="entry name" value="Aldehyde_DH_Superfamily"/>
</dbReference>
<dbReference type="OrthoDB" id="310895at2759"/>
<dbReference type="InterPro" id="IPR016160">
    <property type="entry name" value="Ald_DH_CS_CYS"/>
</dbReference>
<dbReference type="SUPFAM" id="SSF53720">
    <property type="entry name" value="ALDH-like"/>
    <property type="match status" value="1"/>
</dbReference>
<dbReference type="Gene3D" id="3.40.309.10">
    <property type="entry name" value="Aldehyde Dehydrogenase, Chain A, domain 2"/>
    <property type="match status" value="1"/>
</dbReference>
<dbReference type="EMBL" id="LMYN01000004">
    <property type="protein sequence ID" value="KSA03928.1"/>
    <property type="molecule type" value="Genomic_DNA"/>
</dbReference>
<dbReference type="GO" id="GO:0009450">
    <property type="term" value="P:gamma-aminobutyric acid catabolic process"/>
    <property type="evidence" value="ECO:0007669"/>
    <property type="project" value="UniProtKB-UniPathway"/>
</dbReference>
<comment type="catalytic activity">
    <reaction evidence="5 8">
        <text>succinate semialdehyde + NAD(+) + H2O = succinate + NADH + 2 H(+)</text>
        <dbReference type="Rhea" id="RHEA:13217"/>
        <dbReference type="ChEBI" id="CHEBI:15377"/>
        <dbReference type="ChEBI" id="CHEBI:15378"/>
        <dbReference type="ChEBI" id="CHEBI:30031"/>
        <dbReference type="ChEBI" id="CHEBI:57540"/>
        <dbReference type="ChEBI" id="CHEBI:57706"/>
        <dbReference type="ChEBI" id="CHEBI:57945"/>
        <dbReference type="EC" id="1.2.1.16"/>
    </reaction>
</comment>
<proteinExistence type="inferred from homology"/>
<dbReference type="PANTHER" id="PTHR43353:SF5">
    <property type="entry name" value="SUCCINATE-SEMIALDEHYDE DEHYDROGENASE, MITOCHONDRIAL"/>
    <property type="match status" value="1"/>
</dbReference>
<dbReference type="InterPro" id="IPR010102">
    <property type="entry name" value="Succ_semiAld_DH"/>
</dbReference>
<evidence type="ECO:0000256" key="2">
    <source>
        <dbReference type="ARBA" id="ARBA00009986"/>
    </source>
</evidence>
<dbReference type="FunFam" id="3.40.605.10:FF:000005">
    <property type="entry name" value="Succinate-semialdehyde dehydrogenase I"/>
    <property type="match status" value="1"/>
</dbReference>
<dbReference type="PANTHER" id="PTHR43353">
    <property type="entry name" value="SUCCINATE-SEMIALDEHYDE DEHYDROGENASE, MITOCHONDRIAL"/>
    <property type="match status" value="1"/>
</dbReference>
<reference evidence="10 11" key="1">
    <citation type="submission" date="2015-11" db="EMBL/GenBank/DDBJ databases">
        <title>The genome of Debaryomyces fabryi.</title>
        <authorList>
            <person name="Tafer H."/>
            <person name="Lopandic K."/>
        </authorList>
    </citation>
    <scope>NUCLEOTIDE SEQUENCE [LARGE SCALE GENOMIC DNA]</scope>
    <source>
        <strain evidence="10 11">CBS 789</strain>
    </source>
</reference>
<evidence type="ECO:0000313" key="10">
    <source>
        <dbReference type="EMBL" id="KSA03928.1"/>
    </source>
</evidence>
<gene>
    <name evidence="10" type="ORF">AC631_00383</name>
</gene>
<dbReference type="PROSITE" id="PS00687">
    <property type="entry name" value="ALDEHYDE_DEHYDR_GLU"/>
    <property type="match status" value="1"/>
</dbReference>
<dbReference type="CDD" id="cd07103">
    <property type="entry name" value="ALDH_F5_SSADH_GabD"/>
    <property type="match status" value="1"/>
</dbReference>
<comment type="similarity">
    <text evidence="2 7">Belongs to the aldehyde dehydrogenase family.</text>
</comment>
<dbReference type="UniPathway" id="UPA00733"/>
<evidence type="ECO:0000256" key="7">
    <source>
        <dbReference type="RuleBase" id="RU003345"/>
    </source>
</evidence>
<evidence type="ECO:0000256" key="5">
    <source>
        <dbReference type="ARBA" id="ARBA00052698"/>
    </source>
</evidence>
<dbReference type="EC" id="1.2.1.16" evidence="8"/>